<dbReference type="InterPro" id="IPR017451">
    <property type="entry name" value="F-box-assoc_interact_dom"/>
</dbReference>
<gene>
    <name evidence="2" type="ORF">CFOL_v3_10758</name>
</gene>
<reference evidence="3" key="1">
    <citation type="submission" date="2016-04" db="EMBL/GenBank/DDBJ databases">
        <title>Cephalotus genome sequencing.</title>
        <authorList>
            <person name="Fukushima K."/>
            <person name="Hasebe M."/>
            <person name="Fang X."/>
        </authorList>
    </citation>
    <scope>NUCLEOTIDE SEQUENCE [LARGE SCALE GENOMIC DNA]</scope>
    <source>
        <strain evidence="3">cv. St1</strain>
    </source>
</reference>
<dbReference type="Proteomes" id="UP000187406">
    <property type="component" value="Unassembled WGS sequence"/>
</dbReference>
<dbReference type="EMBL" id="BDDD01000530">
    <property type="protein sequence ID" value="GAV67252.1"/>
    <property type="molecule type" value="Genomic_DNA"/>
</dbReference>
<evidence type="ECO:0000313" key="3">
    <source>
        <dbReference type="Proteomes" id="UP000187406"/>
    </source>
</evidence>
<dbReference type="OrthoDB" id="5314306at2759"/>
<dbReference type="PANTHER" id="PTHR31672">
    <property type="entry name" value="BNACNNG10540D PROTEIN"/>
    <property type="match status" value="1"/>
</dbReference>
<dbReference type="NCBIfam" id="TIGR01640">
    <property type="entry name" value="F_box_assoc_1"/>
    <property type="match status" value="1"/>
</dbReference>
<comment type="caution">
    <text evidence="2">The sequence shown here is derived from an EMBL/GenBank/DDBJ whole genome shotgun (WGS) entry which is preliminary data.</text>
</comment>
<feature type="domain" description="F-box associated beta-propeller type 1" evidence="1">
    <location>
        <begin position="2"/>
        <end position="188"/>
    </location>
</feature>
<dbReference type="InterPro" id="IPR050796">
    <property type="entry name" value="SCF_F-box_component"/>
</dbReference>
<dbReference type="InParanoid" id="A0A1Q3BHC6"/>
<dbReference type="AlphaFoldDB" id="A0A1Q3BHC6"/>
<accession>A0A1Q3BHC6</accession>
<evidence type="ECO:0000259" key="1">
    <source>
        <dbReference type="Pfam" id="PF07734"/>
    </source>
</evidence>
<evidence type="ECO:0000313" key="2">
    <source>
        <dbReference type="EMBL" id="GAV67252.1"/>
    </source>
</evidence>
<keyword evidence="3" id="KW-1185">Reference proteome</keyword>
<protein>
    <submittedName>
        <fullName evidence="2">FBA_3 domain-containing protein</fullName>
    </submittedName>
</protein>
<dbReference type="InterPro" id="IPR006527">
    <property type="entry name" value="F-box-assoc_dom_typ1"/>
</dbReference>
<dbReference type="PANTHER" id="PTHR31672:SF13">
    <property type="entry name" value="F-BOX PROTEIN CPR30-LIKE"/>
    <property type="match status" value="1"/>
</dbReference>
<name>A0A1Q3BHC6_CEPFO</name>
<organism evidence="2 3">
    <name type="scientific">Cephalotus follicularis</name>
    <name type="common">Albany pitcher plant</name>
    <dbReference type="NCBI Taxonomy" id="3775"/>
    <lineage>
        <taxon>Eukaryota</taxon>
        <taxon>Viridiplantae</taxon>
        <taxon>Streptophyta</taxon>
        <taxon>Embryophyta</taxon>
        <taxon>Tracheophyta</taxon>
        <taxon>Spermatophyta</taxon>
        <taxon>Magnoliopsida</taxon>
        <taxon>eudicotyledons</taxon>
        <taxon>Gunneridae</taxon>
        <taxon>Pentapetalae</taxon>
        <taxon>rosids</taxon>
        <taxon>fabids</taxon>
        <taxon>Oxalidales</taxon>
        <taxon>Cephalotaceae</taxon>
        <taxon>Cephalotus</taxon>
    </lineage>
</organism>
<dbReference type="STRING" id="3775.A0A1Q3BHC6"/>
<sequence>TVGFGYDLKTDDYKVVMIWSFYDVSTFGSISQQPGLLVEVYTLSSDFWTQINDYPLESNCRFHFERCFNGVLYWLVDFYDVCDAWSPKPAIIAFHLSHQVFQRLPMPDSFSFSDDQNSTSLVVLSESLALFDCIDRDQRIFDLWVMENEFGVNGTWYKILSIGPFEGIAKPLVFWSTDEHLLENENKDLTTKQIKNHLHTHYNS</sequence>
<feature type="non-terminal residue" evidence="2">
    <location>
        <position position="1"/>
    </location>
</feature>
<dbReference type="Pfam" id="PF07734">
    <property type="entry name" value="FBA_1"/>
    <property type="match status" value="1"/>
</dbReference>
<proteinExistence type="predicted"/>